<dbReference type="GO" id="GO:0000776">
    <property type="term" value="C:kinetochore"/>
    <property type="evidence" value="ECO:0007669"/>
    <property type="project" value="TreeGrafter"/>
</dbReference>
<dbReference type="InterPro" id="IPR027084">
    <property type="entry name" value="Mps1_cat"/>
</dbReference>
<dbReference type="Pfam" id="PF00069">
    <property type="entry name" value="Pkinase"/>
    <property type="match status" value="1"/>
</dbReference>
<dbReference type="GO" id="GO:0098813">
    <property type="term" value="P:nuclear chromosome segregation"/>
    <property type="evidence" value="ECO:0007669"/>
    <property type="project" value="UniProtKB-ARBA"/>
</dbReference>
<dbReference type="GO" id="GO:0004712">
    <property type="term" value="F:protein serine/threonine/tyrosine kinase activity"/>
    <property type="evidence" value="ECO:0007669"/>
    <property type="project" value="TreeGrafter"/>
</dbReference>
<evidence type="ECO:0000313" key="2">
    <source>
        <dbReference type="Proteomes" id="UP001162087"/>
    </source>
</evidence>
<accession>A0AA35NNQ2</accession>
<dbReference type="OrthoDB" id="20524at2759"/>
<dbReference type="Proteomes" id="UP001162087">
    <property type="component" value="Chromosome 4"/>
</dbReference>
<dbReference type="GO" id="GO:0007094">
    <property type="term" value="P:mitotic spindle assembly checkpoint signaling"/>
    <property type="evidence" value="ECO:0007669"/>
    <property type="project" value="TreeGrafter"/>
</dbReference>
<dbReference type="Gene3D" id="1.10.510.10">
    <property type="entry name" value="Transferase(Phosphotransferase) domain 1"/>
    <property type="match status" value="1"/>
</dbReference>
<dbReference type="InterPro" id="IPR011009">
    <property type="entry name" value="Kinase-like_dom_sf"/>
</dbReference>
<dbReference type="GO" id="GO:0005634">
    <property type="term" value="C:nucleus"/>
    <property type="evidence" value="ECO:0007669"/>
    <property type="project" value="TreeGrafter"/>
</dbReference>
<dbReference type="GO" id="GO:0034501">
    <property type="term" value="P:protein localization to kinetochore"/>
    <property type="evidence" value="ECO:0007669"/>
    <property type="project" value="TreeGrafter"/>
</dbReference>
<evidence type="ECO:0000313" key="1">
    <source>
        <dbReference type="EMBL" id="CAI4057733.1"/>
    </source>
</evidence>
<dbReference type="InterPro" id="IPR017441">
    <property type="entry name" value="Protein_kinase_ATP_BS"/>
</dbReference>
<dbReference type="SUPFAM" id="SSF56112">
    <property type="entry name" value="Protein kinase-like (PK-like)"/>
    <property type="match status" value="1"/>
</dbReference>
<dbReference type="GO" id="GO:0005524">
    <property type="term" value="F:ATP binding"/>
    <property type="evidence" value="ECO:0007669"/>
    <property type="project" value="UniProtKB-UniRule"/>
</dbReference>
<organism evidence="1 2">
    <name type="scientific">Saccharomyces kudriavzevii (strain ATCC MYA-4449 / AS 2.2408 / CBS 8840 / NBRC 1802 / NCYC 2889)</name>
    <name type="common">Yeast</name>
    <dbReference type="NCBI Taxonomy" id="226230"/>
    <lineage>
        <taxon>Eukaryota</taxon>
        <taxon>Fungi</taxon>
        <taxon>Dikarya</taxon>
        <taxon>Ascomycota</taxon>
        <taxon>Saccharomycotina</taxon>
        <taxon>Saccharomycetes</taxon>
        <taxon>Saccharomycetales</taxon>
        <taxon>Saccharomycetaceae</taxon>
        <taxon>Saccharomyces</taxon>
    </lineage>
</organism>
<dbReference type="PROSITE" id="PS50011">
    <property type="entry name" value="PROTEIN_KINASE_DOM"/>
    <property type="match status" value="1"/>
</dbReference>
<proteinExistence type="predicted"/>
<dbReference type="PANTHER" id="PTHR22974">
    <property type="entry name" value="MIXED LINEAGE PROTEIN KINASE"/>
    <property type="match status" value="1"/>
</dbReference>
<dbReference type="CDD" id="cd14131">
    <property type="entry name" value="PKc_Mps1"/>
    <property type="match status" value="1"/>
</dbReference>
<dbReference type="SMART" id="SM00220">
    <property type="entry name" value="S_TKc"/>
    <property type="match status" value="1"/>
</dbReference>
<dbReference type="GO" id="GO:0004674">
    <property type="term" value="F:protein serine/threonine kinase activity"/>
    <property type="evidence" value="ECO:0007669"/>
    <property type="project" value="UniProtKB-KW"/>
</dbReference>
<keyword evidence="2" id="KW-1185">Reference proteome</keyword>
<dbReference type="GO" id="GO:0033316">
    <property type="term" value="P:meiotic spindle assembly checkpoint signaling"/>
    <property type="evidence" value="ECO:0007669"/>
    <property type="project" value="TreeGrafter"/>
</dbReference>
<dbReference type="EMBL" id="OX365899">
    <property type="protein sequence ID" value="CAI4057733.1"/>
    <property type="molecule type" value="Genomic_DNA"/>
</dbReference>
<protein>
    <submittedName>
        <fullName evidence="1">Uncharacterized protein</fullName>
    </submittedName>
</protein>
<sequence length="769" mass="87162">MSTNSFHDYMDSKSKMNTRQLSDDEEFTTPPKLSNFGSALLSHTEKASTSEALSTNKNDKIANPVFEEMNRSSSRSHPPSSMGNLTSGHTSTSSQSTLFGRYLRNSHQTSMTTMNTSDIEMSVGNSLDKSFERIKNLRQNMKEDITSKYAERRSKRFLISNRTTKLGPAKRATTLKSVFDDDVADSSNQLISISRETTESPLADSYQAGFRGTRKKDMKYESIDFEDLNPIQYIKKHNLSTSDLPIISQIYFDRQREENKQAALRKHSSRELLSRNRSSSTSLSSGNSLANKDASITFNSSSQPRRKVSTGSFSSKSSVEIRKTFKENVNASNINSPNGPVHKIYKEISRNKDPDCEKREVLRNISINANHADNILQQENKRLKRSLDDAIINENEDVNVKNQEVFYHRPAPKPPVTKKVEIVEPARTATSSSNRNMITVNDSQYEKIELLGRGGSSRVYKVKGSGNKVYALKRVSFDAFDDSSIDGFKGEIELLEKLKDEKRVIQLLDYEMGDGLLYLIMECGDHDLSQILNQRGNMSLDFNFVRFYAKEMLQCIKVVHDAGIVHSDLKPANFVLVKGILKIIDFGIANAVPEHTVNIYRETQIGTPNYMAPEALVAMNYTQNNDNRHDGNKWKVGRPSDMWSCGCIVYQMIYGKPPYGSFQGQNRLLAIMNPDVKIPFPEHTSNDEKIPKSAIELMKACLYRNPDKRWTVDKVLNSTFLQPFMISESIMEDLIRNAVRYGSEKPQISHDNLNDVVETVLRKFADYKI</sequence>
<gene>
    <name evidence="1" type="primary">SKDI04G2100</name>
    <name evidence="1" type="ORF">SKDI_04G2100</name>
</gene>
<name>A0AA35NNQ2_SACK1</name>
<dbReference type="PROSITE" id="PS00107">
    <property type="entry name" value="PROTEIN_KINASE_ATP"/>
    <property type="match status" value="1"/>
</dbReference>
<dbReference type="InterPro" id="IPR000719">
    <property type="entry name" value="Prot_kinase_dom"/>
</dbReference>
<dbReference type="Gene3D" id="3.30.200.20">
    <property type="entry name" value="Phosphorylase Kinase, domain 1"/>
    <property type="match status" value="1"/>
</dbReference>
<dbReference type="InterPro" id="IPR008271">
    <property type="entry name" value="Ser/Thr_kinase_AS"/>
</dbReference>
<reference evidence="1" key="1">
    <citation type="submission" date="2022-10" db="EMBL/GenBank/DDBJ databases">
        <authorList>
            <person name="Byrne P K."/>
        </authorList>
    </citation>
    <scope>NUCLEOTIDE SEQUENCE</scope>
    <source>
        <strain evidence="1">IFO1802</strain>
    </source>
</reference>
<dbReference type="PROSITE" id="PS00108">
    <property type="entry name" value="PROTEIN_KINASE_ST"/>
    <property type="match status" value="1"/>
</dbReference>
<dbReference type="PANTHER" id="PTHR22974:SF21">
    <property type="entry name" value="DUAL SPECIFICITY PROTEIN KINASE TTK"/>
    <property type="match status" value="1"/>
</dbReference>